<evidence type="ECO:0000313" key="2">
    <source>
        <dbReference type="Proteomes" id="UP001642409"/>
    </source>
</evidence>
<gene>
    <name evidence="1" type="ORF">HINF_LOCUS64222</name>
</gene>
<comment type="caution">
    <text evidence="1">The sequence shown here is derived from an EMBL/GenBank/DDBJ whole genome shotgun (WGS) entry which is preliminary data.</text>
</comment>
<keyword evidence="2" id="KW-1185">Reference proteome</keyword>
<protein>
    <submittedName>
        <fullName evidence="1">Hypothetical_protein</fullName>
    </submittedName>
</protein>
<accession>A0ABP1LMU3</accession>
<dbReference type="EMBL" id="CAXDID020000409">
    <property type="protein sequence ID" value="CAL6088631.1"/>
    <property type="molecule type" value="Genomic_DNA"/>
</dbReference>
<sequence length="301" mass="35577">MSIAWILCNGCVRSLYFVECDFRNYYFKASSKNKGRQPLVTRGHSTKIGGIPRYKSINQRYYELALLRQLYLCTICCATYAKNVIIIQFVYFNIKPKAACVTFEAQFTSLQRIFWSMYEQANNRQNYESSKTAKYKPYLNFDLTLSTQVIFVSQLKLSLCITPFAFGNRITFISFHYQLLKIATMEKAQRGTLIDILSSFGFTKPVLFYVFSKYYHSRKYKNEIDIQKYGFRRLCIVRWQRAGIYSRVGLCVECVAIICQPLYNFRFGFLFQVTHWLTQLFCSMRFQKLLLQLRKRILIAL</sequence>
<dbReference type="Proteomes" id="UP001642409">
    <property type="component" value="Unassembled WGS sequence"/>
</dbReference>
<evidence type="ECO:0000313" key="1">
    <source>
        <dbReference type="EMBL" id="CAL6088631.1"/>
    </source>
</evidence>
<organism evidence="1 2">
    <name type="scientific">Hexamita inflata</name>
    <dbReference type="NCBI Taxonomy" id="28002"/>
    <lineage>
        <taxon>Eukaryota</taxon>
        <taxon>Metamonada</taxon>
        <taxon>Diplomonadida</taxon>
        <taxon>Hexamitidae</taxon>
        <taxon>Hexamitinae</taxon>
        <taxon>Hexamita</taxon>
    </lineage>
</organism>
<reference evidence="1 2" key="1">
    <citation type="submission" date="2024-07" db="EMBL/GenBank/DDBJ databases">
        <authorList>
            <person name="Akdeniz Z."/>
        </authorList>
    </citation>
    <scope>NUCLEOTIDE SEQUENCE [LARGE SCALE GENOMIC DNA]</scope>
</reference>
<name>A0ABP1LMU3_9EUKA</name>
<proteinExistence type="predicted"/>